<evidence type="ECO:0000259" key="1">
    <source>
        <dbReference type="PROSITE" id="PS51126"/>
    </source>
</evidence>
<keyword evidence="3" id="KW-1185">Reference proteome</keyword>
<proteinExistence type="predicted"/>
<feature type="domain" description="Dilute" evidence="1">
    <location>
        <begin position="24"/>
        <end position="208"/>
    </location>
</feature>
<dbReference type="Proteomes" id="UP000252139">
    <property type="component" value="Unassembled WGS sequence"/>
</dbReference>
<feature type="non-terminal residue" evidence="2">
    <location>
        <position position="1"/>
    </location>
</feature>
<dbReference type="OrthoDB" id="6108017at2759"/>
<dbReference type="PANTHER" id="PTHR16027:SF6">
    <property type="entry name" value="DILUTE DOMAIN-CONTAINING PROTEIN"/>
    <property type="match status" value="1"/>
</dbReference>
<feature type="non-terminal residue" evidence="2">
    <location>
        <position position="208"/>
    </location>
</feature>
<dbReference type="PANTHER" id="PTHR16027">
    <property type="entry name" value="DILUTE DOMAIN-CONTAINING PROTEIN YPR089W"/>
    <property type="match status" value="1"/>
</dbReference>
<protein>
    <submittedName>
        <fullName evidence="2">Myosin type-2 heavy chain 1</fullName>
    </submittedName>
</protein>
<dbReference type="STRING" id="86630.A0A367IL41"/>
<sequence length="208" mass="24411">HIIGKCVTQMWRLGYLAESEQLLFRVMDTIQKDCSSFTGEETIVPCAYWLSNTHELLSLVYSVEQDLEREMHYNSIHGRRAVGWHDFEKLVSTMKYELQCLEDNLYHHWLSELKKKLNKMAIPALIESQSLPGFISSDSNRFFGKILSGNNQPAFSMDDLLNFMNRIYRTMKSYYVEPYVMEQVLTELLKVIGIITFNDLVMRRNFNS</sequence>
<evidence type="ECO:0000313" key="3">
    <source>
        <dbReference type="Proteomes" id="UP000252139"/>
    </source>
</evidence>
<evidence type="ECO:0000313" key="2">
    <source>
        <dbReference type="EMBL" id="RCH78389.1"/>
    </source>
</evidence>
<reference evidence="2 3" key="1">
    <citation type="journal article" date="2018" name="G3 (Bethesda)">
        <title>Phylogenetic and Phylogenomic Definition of Rhizopus Species.</title>
        <authorList>
            <person name="Gryganskyi A.P."/>
            <person name="Golan J."/>
            <person name="Dolatabadi S."/>
            <person name="Mondo S."/>
            <person name="Robb S."/>
            <person name="Idnurm A."/>
            <person name="Muszewska A."/>
            <person name="Steczkiewicz K."/>
            <person name="Masonjones S."/>
            <person name="Liao H.L."/>
            <person name="Gajdeczka M.T."/>
            <person name="Anike F."/>
            <person name="Vuek A."/>
            <person name="Anishchenko I.M."/>
            <person name="Voigt K."/>
            <person name="de Hoog G.S."/>
            <person name="Smith M.E."/>
            <person name="Heitman J."/>
            <person name="Vilgalys R."/>
            <person name="Stajich J.E."/>
        </authorList>
    </citation>
    <scope>NUCLEOTIDE SEQUENCE [LARGE SCALE GENOMIC DNA]</scope>
    <source>
        <strain evidence="2 3">CBS 357.93</strain>
    </source>
</reference>
<name>A0A367IL41_RHIAZ</name>
<dbReference type="PROSITE" id="PS51126">
    <property type="entry name" value="DILUTE"/>
    <property type="match status" value="1"/>
</dbReference>
<dbReference type="GO" id="GO:0051020">
    <property type="term" value="F:GTPase binding"/>
    <property type="evidence" value="ECO:0007669"/>
    <property type="project" value="TreeGrafter"/>
</dbReference>
<comment type="caution">
    <text evidence="2">The sequence shown here is derived from an EMBL/GenBank/DDBJ whole genome shotgun (WGS) entry which is preliminary data.</text>
</comment>
<accession>A0A367IL41</accession>
<gene>
    <name evidence="2" type="primary">MYO2_3</name>
    <name evidence="2" type="ORF">CU097_000753</name>
</gene>
<dbReference type="EMBL" id="PJQL01005204">
    <property type="protein sequence ID" value="RCH78389.1"/>
    <property type="molecule type" value="Genomic_DNA"/>
</dbReference>
<dbReference type="AlphaFoldDB" id="A0A367IL41"/>
<dbReference type="InterPro" id="IPR052072">
    <property type="entry name" value="Vascular_dev_regulator"/>
</dbReference>
<dbReference type="InterPro" id="IPR002710">
    <property type="entry name" value="Dilute_dom"/>
</dbReference>
<organism evidence="2 3">
    <name type="scientific">Rhizopus azygosporus</name>
    <name type="common">Rhizopus microsporus var. azygosporus</name>
    <dbReference type="NCBI Taxonomy" id="86630"/>
    <lineage>
        <taxon>Eukaryota</taxon>
        <taxon>Fungi</taxon>
        <taxon>Fungi incertae sedis</taxon>
        <taxon>Mucoromycota</taxon>
        <taxon>Mucoromycotina</taxon>
        <taxon>Mucoromycetes</taxon>
        <taxon>Mucorales</taxon>
        <taxon>Mucorineae</taxon>
        <taxon>Rhizopodaceae</taxon>
        <taxon>Rhizopus</taxon>
    </lineage>
</organism>